<feature type="region of interest" description="Disordered" evidence="1">
    <location>
        <begin position="220"/>
        <end position="241"/>
    </location>
</feature>
<accession>A0A2P6M715</accession>
<feature type="signal peptide" evidence="2">
    <location>
        <begin position="1"/>
        <end position="33"/>
    </location>
</feature>
<evidence type="ECO:0000313" key="5">
    <source>
        <dbReference type="Proteomes" id="UP000241736"/>
    </source>
</evidence>
<organism evidence="4 5">
    <name type="scientific">Arenimonas caeni</name>
    <dbReference type="NCBI Taxonomy" id="2058085"/>
    <lineage>
        <taxon>Bacteria</taxon>
        <taxon>Pseudomonadati</taxon>
        <taxon>Pseudomonadota</taxon>
        <taxon>Gammaproteobacteria</taxon>
        <taxon>Lysobacterales</taxon>
        <taxon>Lysobacteraceae</taxon>
        <taxon>Arenimonas</taxon>
    </lineage>
</organism>
<comment type="caution">
    <text evidence="4">The sequence shown here is derived from an EMBL/GenBank/DDBJ whole genome shotgun (WGS) entry which is preliminary data.</text>
</comment>
<gene>
    <name evidence="4" type="ORF">C6N40_11150</name>
</gene>
<dbReference type="AlphaFoldDB" id="A0A2P6M715"/>
<proteinExistence type="predicted"/>
<sequence>MEAVRDRRGAPMKTKLICLAVAAAVFAAGGAMAQEKAKKLYRWVDKDGKVQFSDTLPAEALEHARTEISASSGRTTGEVGRALSPEEQAEADRLAAAQARQQRDEEQLRQTEEAMLASFQTEDDLRRSYGMRITLMQENLNAIEAGIGSQRNSLTSLLAEASEAELAGRAVDARQAATIRELHHEMAKQQNMLVLKQAELMKLDEELEYLVKRFHELRGTGPAAPDAPAAAEEPAGTSPAG</sequence>
<evidence type="ECO:0000256" key="2">
    <source>
        <dbReference type="SAM" id="SignalP"/>
    </source>
</evidence>
<keyword evidence="5" id="KW-1185">Reference proteome</keyword>
<keyword evidence="2" id="KW-0732">Signal</keyword>
<evidence type="ECO:0000313" key="4">
    <source>
        <dbReference type="EMBL" id="PRH81776.1"/>
    </source>
</evidence>
<feature type="domain" description="DUF4124" evidence="3">
    <location>
        <begin position="37"/>
        <end position="97"/>
    </location>
</feature>
<evidence type="ECO:0000256" key="1">
    <source>
        <dbReference type="SAM" id="MobiDB-lite"/>
    </source>
</evidence>
<dbReference type="EMBL" id="PVLF01000018">
    <property type="protein sequence ID" value="PRH81776.1"/>
    <property type="molecule type" value="Genomic_DNA"/>
</dbReference>
<feature type="region of interest" description="Disordered" evidence="1">
    <location>
        <begin position="66"/>
        <end position="90"/>
    </location>
</feature>
<evidence type="ECO:0000259" key="3">
    <source>
        <dbReference type="Pfam" id="PF13511"/>
    </source>
</evidence>
<reference evidence="4 5" key="1">
    <citation type="submission" date="2018-03" db="EMBL/GenBank/DDBJ databases">
        <title>Arenimonas caeni sp. nov., isolated from activated sludge.</title>
        <authorList>
            <person name="Liu H."/>
        </authorList>
    </citation>
    <scope>NUCLEOTIDE SEQUENCE [LARGE SCALE GENOMIC DNA]</scope>
    <source>
        <strain evidence="5">z29</strain>
    </source>
</reference>
<name>A0A2P6M715_9GAMM</name>
<protein>
    <recommendedName>
        <fullName evidence="3">DUF4124 domain-containing protein</fullName>
    </recommendedName>
</protein>
<dbReference type="OrthoDB" id="5966355at2"/>
<dbReference type="Proteomes" id="UP000241736">
    <property type="component" value="Unassembled WGS sequence"/>
</dbReference>
<dbReference type="Pfam" id="PF13511">
    <property type="entry name" value="DUF4124"/>
    <property type="match status" value="1"/>
</dbReference>
<feature type="chain" id="PRO_5015201971" description="DUF4124 domain-containing protein" evidence="2">
    <location>
        <begin position="34"/>
        <end position="241"/>
    </location>
</feature>
<dbReference type="InterPro" id="IPR025392">
    <property type="entry name" value="DUF4124"/>
</dbReference>